<evidence type="ECO:0000256" key="1">
    <source>
        <dbReference type="SAM" id="MobiDB-lite"/>
    </source>
</evidence>
<dbReference type="Proteomes" id="UP000799424">
    <property type="component" value="Unassembled WGS sequence"/>
</dbReference>
<feature type="region of interest" description="Disordered" evidence="1">
    <location>
        <begin position="118"/>
        <end position="246"/>
    </location>
</feature>
<gene>
    <name evidence="2" type="ORF">CC86DRAFT_456327</name>
</gene>
<reference evidence="2" key="1">
    <citation type="journal article" date="2020" name="Stud. Mycol.">
        <title>101 Dothideomycetes genomes: a test case for predicting lifestyles and emergence of pathogens.</title>
        <authorList>
            <person name="Haridas S."/>
            <person name="Albert R."/>
            <person name="Binder M."/>
            <person name="Bloem J."/>
            <person name="Labutti K."/>
            <person name="Salamov A."/>
            <person name="Andreopoulos B."/>
            <person name="Baker S."/>
            <person name="Barry K."/>
            <person name="Bills G."/>
            <person name="Bluhm B."/>
            <person name="Cannon C."/>
            <person name="Castanera R."/>
            <person name="Culley D."/>
            <person name="Daum C."/>
            <person name="Ezra D."/>
            <person name="Gonzalez J."/>
            <person name="Henrissat B."/>
            <person name="Kuo A."/>
            <person name="Liang C."/>
            <person name="Lipzen A."/>
            <person name="Lutzoni F."/>
            <person name="Magnuson J."/>
            <person name="Mondo S."/>
            <person name="Nolan M."/>
            <person name="Ohm R."/>
            <person name="Pangilinan J."/>
            <person name="Park H.-J."/>
            <person name="Ramirez L."/>
            <person name="Alfaro M."/>
            <person name="Sun H."/>
            <person name="Tritt A."/>
            <person name="Yoshinaga Y."/>
            <person name="Zwiers L.-H."/>
            <person name="Turgeon B."/>
            <person name="Goodwin S."/>
            <person name="Spatafora J."/>
            <person name="Crous P."/>
            <person name="Grigoriev I."/>
        </authorList>
    </citation>
    <scope>NUCLEOTIDE SEQUENCE</scope>
    <source>
        <strain evidence="2">CBS 113818</strain>
    </source>
</reference>
<dbReference type="AlphaFoldDB" id="A0A6A7A003"/>
<keyword evidence="3" id="KW-1185">Reference proteome</keyword>
<name>A0A6A7A003_9PLEO</name>
<dbReference type="EMBL" id="MU006227">
    <property type="protein sequence ID" value="KAF2826017.1"/>
    <property type="molecule type" value="Genomic_DNA"/>
</dbReference>
<sequence>MANTRKTSPAAKRRKINTTLGLNVTLRARNGGDDTCFLPAGLPFTTDDGSSTEEEDNTELEDHYLNKMTDDTDQPRETVFGPGVEVWKSHGGTIYADLDDKTKRQLREKEIWTEEAKAKVSVGSKRKVSDMARSFGGEGEMKKKEAKGKGNGKAKPPKPVKIAPYPARTPTDTMFNHGSAAIDSQGAHSRPIKPLPKRTSTLTPTSVLAGPGRVGMEASPSPPPKWAYRDATPAAGESFESGDGST</sequence>
<evidence type="ECO:0000313" key="2">
    <source>
        <dbReference type="EMBL" id="KAF2826017.1"/>
    </source>
</evidence>
<organism evidence="2 3">
    <name type="scientific">Ophiobolus disseminans</name>
    <dbReference type="NCBI Taxonomy" id="1469910"/>
    <lineage>
        <taxon>Eukaryota</taxon>
        <taxon>Fungi</taxon>
        <taxon>Dikarya</taxon>
        <taxon>Ascomycota</taxon>
        <taxon>Pezizomycotina</taxon>
        <taxon>Dothideomycetes</taxon>
        <taxon>Pleosporomycetidae</taxon>
        <taxon>Pleosporales</taxon>
        <taxon>Pleosporineae</taxon>
        <taxon>Phaeosphaeriaceae</taxon>
        <taxon>Ophiobolus</taxon>
    </lineage>
</organism>
<accession>A0A6A7A003</accession>
<dbReference type="OrthoDB" id="3795282at2759"/>
<proteinExistence type="predicted"/>
<feature type="compositionally biased region" description="Basic residues" evidence="1">
    <location>
        <begin position="144"/>
        <end position="158"/>
    </location>
</feature>
<protein>
    <submittedName>
        <fullName evidence="2">Uncharacterized protein</fullName>
    </submittedName>
</protein>
<evidence type="ECO:0000313" key="3">
    <source>
        <dbReference type="Proteomes" id="UP000799424"/>
    </source>
</evidence>